<evidence type="ECO:0008006" key="3">
    <source>
        <dbReference type="Google" id="ProtNLM"/>
    </source>
</evidence>
<proteinExistence type="predicted"/>
<sequence length="320" mass="35107">MSGLTYAGTPNLIRANVWSSQIKEVLLEELMAMRYLDMVSDFPDGDTINIPSIGQAEVLDYLEGQAVRYTGLATGNLTFTINKYKSTATYITERMKQDSFYMSRLVASFVPKMERAIMKALEVDVLAIGPNSQTASNPNNINGVDHRFVATGTNNVISVNDFAKAKLALQKANVPMVNLTALVDPTVEYQLSTLTNLTSVQNNPRWEGVVKDGFSTGTKFIANVYGFDCYTTVNLTPNAGETIVATSGSRTINSSGVSNIFFSAAPDVLPFIGSLRQPPKVDTDYNKDLQREEYVTTARYGVKLYRPENLVTVLSATDQV</sequence>
<dbReference type="Proteomes" id="UP000190675">
    <property type="component" value="Chromosome I"/>
</dbReference>
<dbReference type="EMBL" id="LT670818">
    <property type="protein sequence ID" value="SHH46954.1"/>
    <property type="molecule type" value="Genomic_DNA"/>
</dbReference>
<dbReference type="RefSeq" id="WP_079570773.1">
    <property type="nucleotide sequence ID" value="NZ_LT670818.1"/>
</dbReference>
<protein>
    <recommendedName>
        <fullName evidence="3">Phage major capsid protein E</fullName>
    </recommendedName>
</protein>
<organism evidence="1 2">
    <name type="scientific">Bradyrhizobium erythrophlei</name>
    <dbReference type="NCBI Taxonomy" id="1437360"/>
    <lineage>
        <taxon>Bacteria</taxon>
        <taxon>Pseudomonadati</taxon>
        <taxon>Pseudomonadota</taxon>
        <taxon>Alphaproteobacteria</taxon>
        <taxon>Hyphomicrobiales</taxon>
        <taxon>Nitrobacteraceae</taxon>
        <taxon>Bradyrhizobium</taxon>
    </lineage>
</organism>
<evidence type="ECO:0000313" key="1">
    <source>
        <dbReference type="EMBL" id="SHH46954.1"/>
    </source>
</evidence>
<dbReference type="AlphaFoldDB" id="A0A1M5T8B2"/>
<reference evidence="1 2" key="1">
    <citation type="submission" date="2016-11" db="EMBL/GenBank/DDBJ databases">
        <authorList>
            <person name="Jaros S."/>
            <person name="Januszkiewicz K."/>
            <person name="Wedrychowicz H."/>
        </authorList>
    </citation>
    <scope>NUCLEOTIDE SEQUENCE [LARGE SCALE GENOMIC DNA]</scope>
    <source>
        <strain evidence="1 2">GAS242</strain>
    </source>
</reference>
<gene>
    <name evidence="1" type="ORF">SAMN05444169_7611</name>
</gene>
<name>A0A1M5T8B2_9BRAD</name>
<accession>A0A1M5T8B2</accession>
<evidence type="ECO:0000313" key="2">
    <source>
        <dbReference type="Proteomes" id="UP000190675"/>
    </source>
</evidence>